<gene>
    <name evidence="2" type="ORF">HK097_006990</name>
</gene>
<comment type="caution">
    <text evidence="2">The sequence shown here is derived from an EMBL/GenBank/DDBJ whole genome shotgun (WGS) entry which is preliminary data.</text>
</comment>
<accession>A0AAD5SCQ3</accession>
<dbReference type="AlphaFoldDB" id="A0AAD5SCQ3"/>
<feature type="signal peptide" evidence="1">
    <location>
        <begin position="1"/>
        <end position="18"/>
    </location>
</feature>
<organism evidence="2 3">
    <name type="scientific">Rhizophlyctis rosea</name>
    <dbReference type="NCBI Taxonomy" id="64517"/>
    <lineage>
        <taxon>Eukaryota</taxon>
        <taxon>Fungi</taxon>
        <taxon>Fungi incertae sedis</taxon>
        <taxon>Chytridiomycota</taxon>
        <taxon>Chytridiomycota incertae sedis</taxon>
        <taxon>Chytridiomycetes</taxon>
        <taxon>Rhizophlyctidales</taxon>
        <taxon>Rhizophlyctidaceae</taxon>
        <taxon>Rhizophlyctis</taxon>
    </lineage>
</organism>
<evidence type="ECO:0000313" key="2">
    <source>
        <dbReference type="EMBL" id="KAJ3051995.1"/>
    </source>
</evidence>
<evidence type="ECO:0000313" key="3">
    <source>
        <dbReference type="Proteomes" id="UP001212841"/>
    </source>
</evidence>
<protein>
    <submittedName>
        <fullName evidence="2">Uncharacterized protein</fullName>
    </submittedName>
</protein>
<keyword evidence="3" id="KW-1185">Reference proteome</keyword>
<sequence>MRFSVAALITLAATSAMAAPQKSLGCIRTGCSGTICASKSVFTTCEYKPEYECYKLKGVTCGKVNGVCAWSGLDDLQECLDNARARTAV</sequence>
<keyword evidence="1" id="KW-0732">Signal</keyword>
<proteinExistence type="predicted"/>
<evidence type="ECO:0000256" key="1">
    <source>
        <dbReference type="SAM" id="SignalP"/>
    </source>
</evidence>
<dbReference type="Proteomes" id="UP001212841">
    <property type="component" value="Unassembled WGS sequence"/>
</dbReference>
<name>A0AAD5SCQ3_9FUNG</name>
<dbReference type="EMBL" id="JADGJD010000336">
    <property type="protein sequence ID" value="KAJ3051995.1"/>
    <property type="molecule type" value="Genomic_DNA"/>
</dbReference>
<feature type="chain" id="PRO_5042255181" evidence="1">
    <location>
        <begin position="19"/>
        <end position="89"/>
    </location>
</feature>
<reference evidence="2" key="1">
    <citation type="submission" date="2020-05" db="EMBL/GenBank/DDBJ databases">
        <title>Phylogenomic resolution of chytrid fungi.</title>
        <authorList>
            <person name="Stajich J.E."/>
            <person name="Amses K."/>
            <person name="Simmons R."/>
            <person name="Seto K."/>
            <person name="Myers J."/>
            <person name="Bonds A."/>
            <person name="Quandt C.A."/>
            <person name="Barry K."/>
            <person name="Liu P."/>
            <person name="Grigoriev I."/>
            <person name="Longcore J.E."/>
            <person name="James T.Y."/>
        </authorList>
    </citation>
    <scope>NUCLEOTIDE SEQUENCE</scope>
    <source>
        <strain evidence="2">JEL0318</strain>
    </source>
</reference>